<dbReference type="InterPro" id="IPR002563">
    <property type="entry name" value="Flavin_Rdtase-like_dom"/>
</dbReference>
<dbReference type="GO" id="GO:0010181">
    <property type="term" value="F:FMN binding"/>
    <property type="evidence" value="ECO:0007669"/>
    <property type="project" value="InterPro"/>
</dbReference>
<dbReference type="PANTHER" id="PTHR33798:SF5">
    <property type="entry name" value="FLAVIN REDUCTASE LIKE DOMAIN-CONTAINING PROTEIN"/>
    <property type="match status" value="1"/>
</dbReference>
<dbReference type="RefSeq" id="WP_221194908.1">
    <property type="nucleotide sequence ID" value="NZ_BDDI01000023.1"/>
</dbReference>
<comment type="similarity">
    <text evidence="4">Belongs to the flavoredoxin family.</text>
</comment>
<evidence type="ECO:0000313" key="7">
    <source>
        <dbReference type="Proteomes" id="UP000567922"/>
    </source>
</evidence>
<evidence type="ECO:0000256" key="1">
    <source>
        <dbReference type="ARBA" id="ARBA00001917"/>
    </source>
</evidence>
<dbReference type="Gene3D" id="2.30.110.10">
    <property type="entry name" value="Electron Transport, Fmn-binding Protein, Chain A"/>
    <property type="match status" value="1"/>
</dbReference>
<comment type="cofactor">
    <cofactor evidence="1">
        <name>FMN</name>
        <dbReference type="ChEBI" id="CHEBI:58210"/>
    </cofactor>
</comment>
<proteinExistence type="inferred from homology"/>
<dbReference type="EMBL" id="JACHWS010000002">
    <property type="protein sequence ID" value="MBB3037717.1"/>
    <property type="molecule type" value="Genomic_DNA"/>
</dbReference>
<protein>
    <submittedName>
        <fullName evidence="6">Flavin reductase (DIM6/NTAB) family NADH-FMN oxidoreductase RutF</fullName>
    </submittedName>
</protein>
<dbReference type="SMART" id="SM00903">
    <property type="entry name" value="Flavin_Reduct"/>
    <property type="match status" value="1"/>
</dbReference>
<dbReference type="InterPro" id="IPR012349">
    <property type="entry name" value="Split_barrel_FMN-bd"/>
</dbReference>
<gene>
    <name evidence="6" type="ORF">FHU29_002166</name>
</gene>
<dbReference type="Proteomes" id="UP000567922">
    <property type="component" value="Unassembled WGS sequence"/>
</dbReference>
<evidence type="ECO:0000256" key="2">
    <source>
        <dbReference type="ARBA" id="ARBA00022630"/>
    </source>
</evidence>
<dbReference type="Pfam" id="PF01613">
    <property type="entry name" value="Flavin_Reduct"/>
    <property type="match status" value="1"/>
</dbReference>
<reference evidence="6 7" key="1">
    <citation type="submission" date="2020-08" db="EMBL/GenBank/DDBJ databases">
        <title>Sequencing the genomes of 1000 actinobacteria strains.</title>
        <authorList>
            <person name="Klenk H.-P."/>
        </authorList>
    </citation>
    <scope>NUCLEOTIDE SEQUENCE [LARGE SCALE GENOMIC DNA]</scope>
    <source>
        <strain evidence="6 7">DSM 45258</strain>
    </source>
</reference>
<sequence>MASVRTHFDPTLMDPDRVYQLLTSSVIPRPIAWVSTQSAEGVDNLAPYSFFTIASVHPPIVQFTSVGRKDSLANIEATGEFVVNLTSELLIDQVNGSSAAYDAGVSEFEALKVVSAPSVKVRPLRVKAAPVSFECVREQVISIGNSHLILGRVVFVTANSSTLDDDGLPATQAIAPLSRFGRTEWGLTPETRQVARPITPE</sequence>
<accession>A0A839RMU4</accession>
<comment type="caution">
    <text evidence="6">The sequence shown here is derived from an EMBL/GenBank/DDBJ whole genome shotgun (WGS) entry which is preliminary data.</text>
</comment>
<feature type="domain" description="Flavin reductase like" evidence="5">
    <location>
        <begin position="24"/>
        <end position="172"/>
    </location>
</feature>
<name>A0A839RMU4_9ACTN</name>
<dbReference type="AlphaFoldDB" id="A0A839RMU4"/>
<organism evidence="6 7">
    <name type="scientific">Hoyosella altamirensis</name>
    <dbReference type="NCBI Taxonomy" id="616997"/>
    <lineage>
        <taxon>Bacteria</taxon>
        <taxon>Bacillati</taxon>
        <taxon>Actinomycetota</taxon>
        <taxon>Actinomycetes</taxon>
        <taxon>Mycobacteriales</taxon>
        <taxon>Hoyosellaceae</taxon>
        <taxon>Hoyosella</taxon>
    </lineage>
</organism>
<dbReference type="PANTHER" id="PTHR33798">
    <property type="entry name" value="FLAVOPROTEIN OXYGENASE"/>
    <property type="match status" value="1"/>
</dbReference>
<keyword evidence="7" id="KW-1185">Reference proteome</keyword>
<keyword evidence="3" id="KW-0288">FMN</keyword>
<dbReference type="SUPFAM" id="SSF50475">
    <property type="entry name" value="FMN-binding split barrel"/>
    <property type="match status" value="1"/>
</dbReference>
<keyword evidence="2" id="KW-0285">Flavoprotein</keyword>
<evidence type="ECO:0000313" key="6">
    <source>
        <dbReference type="EMBL" id="MBB3037717.1"/>
    </source>
</evidence>
<evidence type="ECO:0000256" key="4">
    <source>
        <dbReference type="ARBA" id="ARBA00038054"/>
    </source>
</evidence>
<dbReference type="GO" id="GO:0016646">
    <property type="term" value="F:oxidoreductase activity, acting on the CH-NH group of donors, NAD or NADP as acceptor"/>
    <property type="evidence" value="ECO:0007669"/>
    <property type="project" value="UniProtKB-ARBA"/>
</dbReference>
<evidence type="ECO:0000256" key="3">
    <source>
        <dbReference type="ARBA" id="ARBA00022643"/>
    </source>
</evidence>
<evidence type="ECO:0000259" key="5">
    <source>
        <dbReference type="SMART" id="SM00903"/>
    </source>
</evidence>